<accession>A0A147JVA1</accession>
<dbReference type="GO" id="GO:0019164">
    <property type="term" value="F:pyruvate synthase activity"/>
    <property type="evidence" value="ECO:0007669"/>
    <property type="project" value="UniProtKB-EC"/>
</dbReference>
<dbReference type="InterPro" id="IPR019752">
    <property type="entry name" value="Pyrv/ketoisovalerate_OxRed_cat"/>
</dbReference>
<keyword evidence="5" id="KW-0670">Pyruvate</keyword>
<sequence length="178" mass="19103">MLTIEIRFHGRGGQGAVTAARLLAEAAFLEGNYCQAFPFFGAERRGAPVVAFTRIDKRPIRTHEQVYRPNYVVVLDQTLVESVDVAAGLSPGGIVILNSKKAPENLKGKKIAIVDATKIAIETLGVPITNTTMLGALAKATGVVSLESIAKVIEKRFGKLAEKNINAAKRAFEETVIS</sequence>
<dbReference type="NCBIfam" id="NF006321">
    <property type="entry name" value="PRK08534.1"/>
    <property type="match status" value="1"/>
</dbReference>
<protein>
    <recommendedName>
        <fullName evidence="1">pyruvate synthase</fullName>
        <ecNumber evidence="1">1.2.7.1</ecNumber>
    </recommendedName>
</protein>
<evidence type="ECO:0000256" key="3">
    <source>
        <dbReference type="ARBA" id="ARBA00049357"/>
    </source>
</evidence>
<dbReference type="EMBL" id="LQMQ01000043">
    <property type="protein sequence ID" value="KUO40360.1"/>
    <property type="molecule type" value="Genomic_DNA"/>
</dbReference>
<gene>
    <name evidence="5" type="ORF">APZ16_01695</name>
</gene>
<evidence type="ECO:0000313" key="6">
    <source>
        <dbReference type="Proteomes" id="UP000074294"/>
    </source>
</evidence>
<comment type="caution">
    <text evidence="5">The sequence shown here is derived from an EMBL/GenBank/DDBJ whole genome shotgun (WGS) entry which is preliminary data.</text>
</comment>
<dbReference type="PANTHER" id="PTHR43366">
    <property type="entry name" value="PYRUVATE SYNTHASE SUBUNIT PORC"/>
    <property type="match status" value="1"/>
</dbReference>
<proteinExistence type="predicted"/>
<dbReference type="EC" id="1.2.7.1" evidence="1"/>
<keyword evidence="2" id="KW-0560">Oxidoreductase</keyword>
<dbReference type="NCBIfam" id="TIGR02175">
    <property type="entry name" value="PorC_KorC"/>
    <property type="match status" value="1"/>
</dbReference>
<dbReference type="Proteomes" id="UP000074294">
    <property type="component" value="Unassembled WGS sequence"/>
</dbReference>
<dbReference type="PANTHER" id="PTHR43366:SF1">
    <property type="entry name" value="PYRUVATE SYNTHASE SUBUNIT PORC"/>
    <property type="match status" value="1"/>
</dbReference>
<evidence type="ECO:0000256" key="2">
    <source>
        <dbReference type="ARBA" id="ARBA00023002"/>
    </source>
</evidence>
<evidence type="ECO:0000259" key="4">
    <source>
        <dbReference type="Pfam" id="PF01558"/>
    </source>
</evidence>
<organism evidence="5 6">
    <name type="scientific">Hadarchaeum yellowstonense</name>
    <dbReference type="NCBI Taxonomy" id="1776334"/>
    <lineage>
        <taxon>Archaea</taxon>
        <taxon>Methanobacteriati</taxon>
        <taxon>Candidatus Hadarchaeota</taxon>
        <taxon>Candidatus Hadarchaeia</taxon>
        <taxon>Candidatus Hadarchaeales</taxon>
        <taxon>Candidatus Hadarchaeaceae</taxon>
        <taxon>Candidatus Hadarchaeum</taxon>
    </lineage>
</organism>
<comment type="catalytic activity">
    <reaction evidence="3">
        <text>2 oxidized [2Fe-2S]-[ferredoxin] + pyruvate + CoA = 2 reduced [2Fe-2S]-[ferredoxin] + acetyl-CoA + CO2 + H(+)</text>
        <dbReference type="Rhea" id="RHEA:12765"/>
        <dbReference type="Rhea" id="RHEA-COMP:10000"/>
        <dbReference type="Rhea" id="RHEA-COMP:10001"/>
        <dbReference type="ChEBI" id="CHEBI:15361"/>
        <dbReference type="ChEBI" id="CHEBI:15378"/>
        <dbReference type="ChEBI" id="CHEBI:16526"/>
        <dbReference type="ChEBI" id="CHEBI:33737"/>
        <dbReference type="ChEBI" id="CHEBI:33738"/>
        <dbReference type="ChEBI" id="CHEBI:57287"/>
        <dbReference type="ChEBI" id="CHEBI:57288"/>
        <dbReference type="EC" id="1.2.7.1"/>
    </reaction>
</comment>
<evidence type="ECO:0000313" key="5">
    <source>
        <dbReference type="EMBL" id="KUO40360.1"/>
    </source>
</evidence>
<dbReference type="AlphaFoldDB" id="A0A147JVA1"/>
<dbReference type="Pfam" id="PF01558">
    <property type="entry name" value="POR"/>
    <property type="match status" value="1"/>
</dbReference>
<dbReference type="STRING" id="1776334.APZ16_01695"/>
<dbReference type="InterPro" id="IPR011894">
    <property type="entry name" value="PorC_KorC"/>
</dbReference>
<dbReference type="InterPro" id="IPR002869">
    <property type="entry name" value="Pyrv_flavodox_OxRed_cen"/>
</dbReference>
<dbReference type="InterPro" id="IPR051626">
    <property type="entry name" value="Oxidoreductase_gamma_subunit"/>
</dbReference>
<evidence type="ECO:0000256" key="1">
    <source>
        <dbReference type="ARBA" id="ARBA00012822"/>
    </source>
</evidence>
<dbReference type="Gene3D" id="3.40.920.10">
    <property type="entry name" value="Pyruvate-ferredoxin oxidoreductase, PFOR, domain III"/>
    <property type="match status" value="1"/>
</dbReference>
<dbReference type="SUPFAM" id="SSF53323">
    <property type="entry name" value="Pyruvate-ferredoxin oxidoreductase, PFOR, domain III"/>
    <property type="match status" value="1"/>
</dbReference>
<feature type="domain" description="Pyruvate/ketoisovalerate oxidoreductase catalytic" evidence="4">
    <location>
        <begin position="12"/>
        <end position="173"/>
    </location>
</feature>
<name>A0A147JVA1_HADYE</name>
<reference evidence="5 6" key="1">
    <citation type="journal article" date="2016" name="Nat. Microbiol.">
        <title>Genomic inference of the metabolism of cosmopolitan subsurface Archaea, Hadesarchaea.</title>
        <authorList>
            <person name="Baker B.J."/>
            <person name="Saw J.H."/>
            <person name="Lind A.E."/>
            <person name="Lazar C.S."/>
            <person name="Hinrichs K.-U."/>
            <person name="Teske A.P."/>
            <person name="Ettema T.J."/>
        </authorList>
    </citation>
    <scope>NUCLEOTIDE SEQUENCE [LARGE SCALE GENOMIC DNA]</scope>
</reference>